<dbReference type="AlphaFoldDB" id="A0AAE0KYW3"/>
<sequence length="165" mass="18727">GSYPLVGVQRSRKWGGLAASSATAQLQRTENRWESVQEALLQRSIEAFPLVAVLWAQSWNPPSLNSAESVERIRTNGLVSDVQIFIVDIDQHPEKAMEYDITCTPALFMLWKGEQISMRRCFRADSNKFVGSVKEAKWIQVLKEGQRSGKQYDDGETFLRACLEF</sequence>
<dbReference type="Gene3D" id="3.40.30.10">
    <property type="entry name" value="Glutaredoxin"/>
    <property type="match status" value="1"/>
</dbReference>
<evidence type="ECO:0000313" key="1">
    <source>
        <dbReference type="EMBL" id="KAK3265594.1"/>
    </source>
</evidence>
<reference evidence="1 2" key="1">
    <citation type="journal article" date="2015" name="Genome Biol. Evol.">
        <title>Comparative Genomics of a Bacterivorous Green Alga Reveals Evolutionary Causalities and Consequences of Phago-Mixotrophic Mode of Nutrition.</title>
        <authorList>
            <person name="Burns J.A."/>
            <person name="Paasch A."/>
            <person name="Narechania A."/>
            <person name="Kim E."/>
        </authorList>
    </citation>
    <scope>NUCLEOTIDE SEQUENCE [LARGE SCALE GENOMIC DNA]</scope>
    <source>
        <strain evidence="1 2">PLY_AMNH</strain>
    </source>
</reference>
<organism evidence="1 2">
    <name type="scientific">Cymbomonas tetramitiformis</name>
    <dbReference type="NCBI Taxonomy" id="36881"/>
    <lineage>
        <taxon>Eukaryota</taxon>
        <taxon>Viridiplantae</taxon>
        <taxon>Chlorophyta</taxon>
        <taxon>Pyramimonadophyceae</taxon>
        <taxon>Pyramimonadales</taxon>
        <taxon>Pyramimonadaceae</taxon>
        <taxon>Cymbomonas</taxon>
    </lineage>
</organism>
<proteinExistence type="predicted"/>
<comment type="caution">
    <text evidence="1">The sequence shown here is derived from an EMBL/GenBank/DDBJ whole genome shotgun (WGS) entry which is preliminary data.</text>
</comment>
<evidence type="ECO:0000313" key="2">
    <source>
        <dbReference type="Proteomes" id="UP001190700"/>
    </source>
</evidence>
<accession>A0AAE0KYW3</accession>
<protein>
    <recommendedName>
        <fullName evidence="3">Thioredoxin domain-containing protein</fullName>
    </recommendedName>
</protein>
<dbReference type="Proteomes" id="UP001190700">
    <property type="component" value="Unassembled WGS sequence"/>
</dbReference>
<evidence type="ECO:0008006" key="3">
    <source>
        <dbReference type="Google" id="ProtNLM"/>
    </source>
</evidence>
<feature type="non-terminal residue" evidence="1">
    <location>
        <position position="1"/>
    </location>
</feature>
<gene>
    <name evidence="1" type="ORF">CYMTET_25734</name>
</gene>
<dbReference type="EMBL" id="LGRX02013815">
    <property type="protein sequence ID" value="KAK3265594.1"/>
    <property type="molecule type" value="Genomic_DNA"/>
</dbReference>
<dbReference type="SUPFAM" id="SSF52833">
    <property type="entry name" value="Thioredoxin-like"/>
    <property type="match status" value="1"/>
</dbReference>
<name>A0AAE0KYW3_9CHLO</name>
<dbReference type="InterPro" id="IPR036249">
    <property type="entry name" value="Thioredoxin-like_sf"/>
</dbReference>
<keyword evidence="2" id="KW-1185">Reference proteome</keyword>
<dbReference type="CDD" id="cd02947">
    <property type="entry name" value="TRX_family"/>
    <property type="match status" value="1"/>
</dbReference>